<dbReference type="AlphaFoldDB" id="A0A7S4D365"/>
<name>A0A7S4D365_9EUGL</name>
<protein>
    <submittedName>
        <fullName evidence="2">Uncharacterized protein</fullName>
    </submittedName>
</protein>
<evidence type="ECO:0000256" key="1">
    <source>
        <dbReference type="SAM" id="MobiDB-lite"/>
    </source>
</evidence>
<dbReference type="EMBL" id="HBJA01073625">
    <property type="protein sequence ID" value="CAE0814683.1"/>
    <property type="molecule type" value="Transcribed_RNA"/>
</dbReference>
<gene>
    <name evidence="2" type="ORF">EGYM00163_LOCUS25839</name>
</gene>
<evidence type="ECO:0000313" key="2">
    <source>
        <dbReference type="EMBL" id="CAE0814683.1"/>
    </source>
</evidence>
<accession>A0A7S4D365</accession>
<feature type="region of interest" description="Disordered" evidence="1">
    <location>
        <begin position="1"/>
        <end position="21"/>
    </location>
</feature>
<reference evidence="2" key="1">
    <citation type="submission" date="2021-01" db="EMBL/GenBank/DDBJ databases">
        <authorList>
            <person name="Corre E."/>
            <person name="Pelletier E."/>
            <person name="Niang G."/>
            <person name="Scheremetjew M."/>
            <person name="Finn R."/>
            <person name="Kale V."/>
            <person name="Holt S."/>
            <person name="Cochrane G."/>
            <person name="Meng A."/>
            <person name="Brown T."/>
            <person name="Cohen L."/>
        </authorList>
    </citation>
    <scope>NUCLEOTIDE SEQUENCE</scope>
    <source>
        <strain evidence="2">CCMP1594</strain>
    </source>
</reference>
<proteinExistence type="predicted"/>
<sequence>MASDTNHVSAYGPIGSDQVTYTPEGGPSADIVWVAPGSDAAYIHWPNFGVHPLRHASPTDSIWNRTVYVVVEFEYTGWQELVGQGAEPNNPVTGNYRLFGNIPNTGSNNGPVYFKVHTPEGSQVVGGNSLVTYSASNGGGIRIFTAYIGPNTQKCLINAQHIPNSPRMGLSLTEPPIVAPMRIICADWWHHESVHNLTVMNNQTIQTNNEIMEQHLCWVQTASFADLAFMNNQTIQPNNEIMEQHLCRLVGSRVTGGYKELHLQTWLS</sequence>
<organism evidence="2">
    <name type="scientific">Eutreptiella gymnastica</name>
    <dbReference type="NCBI Taxonomy" id="73025"/>
    <lineage>
        <taxon>Eukaryota</taxon>
        <taxon>Discoba</taxon>
        <taxon>Euglenozoa</taxon>
        <taxon>Euglenida</taxon>
        <taxon>Spirocuta</taxon>
        <taxon>Euglenophyceae</taxon>
        <taxon>Eutreptiales</taxon>
        <taxon>Eutreptiaceae</taxon>
        <taxon>Eutreptiella</taxon>
    </lineage>
</organism>